<dbReference type="InterPro" id="IPR014922">
    <property type="entry name" value="YdhG-like"/>
</dbReference>
<dbReference type="EMBL" id="CP011102">
    <property type="protein sequence ID" value="AQY50338.1"/>
    <property type="molecule type" value="Genomic_DNA"/>
</dbReference>
<dbReference type="Gene3D" id="1.20.5.420">
    <property type="entry name" value="Immunoglobulin FC, subunit C"/>
    <property type="match status" value="1"/>
</dbReference>
<name>A0A1S7FSA9_9LIST</name>
<dbReference type="RefSeq" id="WP_036060894.1">
    <property type="nucleotide sequence ID" value="NZ_CP011102.1"/>
</dbReference>
<dbReference type="Proteomes" id="UP000223060">
    <property type="component" value="Chromosome"/>
</dbReference>
<organism evidence="2 3">
    <name type="scientific">Listeria weihenstephanensis</name>
    <dbReference type="NCBI Taxonomy" id="1006155"/>
    <lineage>
        <taxon>Bacteria</taxon>
        <taxon>Bacillati</taxon>
        <taxon>Bacillota</taxon>
        <taxon>Bacilli</taxon>
        <taxon>Bacillales</taxon>
        <taxon>Listeriaceae</taxon>
        <taxon>Listeria</taxon>
    </lineage>
</organism>
<evidence type="ECO:0000313" key="3">
    <source>
        <dbReference type="Proteomes" id="UP000223060"/>
    </source>
</evidence>
<protein>
    <submittedName>
        <fullName evidence="2">Iron chaperone</fullName>
    </submittedName>
</protein>
<dbReference type="KEGG" id="lwi:UE46_04370"/>
<reference evidence="3" key="1">
    <citation type="submission" date="2015-03" db="EMBL/GenBank/DDBJ databases">
        <authorList>
            <person name="Ferrari E."/>
            <person name="Walter M.C."/>
            <person name="Huptas C."/>
            <person name="Scherer S."/>
            <person name="Mueller-Herbst S."/>
        </authorList>
    </citation>
    <scope>NUCLEOTIDE SEQUENCE [LARGE SCALE GENOMIC DNA]</scope>
    <source>
        <strain evidence="3">LWP01</strain>
    </source>
</reference>
<evidence type="ECO:0000259" key="1">
    <source>
        <dbReference type="Pfam" id="PF08818"/>
    </source>
</evidence>
<proteinExistence type="predicted"/>
<dbReference type="Gene3D" id="3.90.1150.200">
    <property type="match status" value="1"/>
</dbReference>
<dbReference type="Pfam" id="PF08818">
    <property type="entry name" value="DUF1801"/>
    <property type="match status" value="1"/>
</dbReference>
<evidence type="ECO:0000313" key="2">
    <source>
        <dbReference type="EMBL" id="AQY50338.1"/>
    </source>
</evidence>
<dbReference type="AlphaFoldDB" id="A0A1S7FSA9"/>
<keyword evidence="3" id="KW-1185">Reference proteome</keyword>
<dbReference type="SUPFAM" id="SSF159888">
    <property type="entry name" value="YdhG-like"/>
    <property type="match status" value="1"/>
</dbReference>
<feature type="domain" description="YdhG-like" evidence="1">
    <location>
        <begin position="16"/>
        <end position="111"/>
    </location>
</feature>
<gene>
    <name evidence="2" type="ORF">UE46_04370</name>
</gene>
<sequence>METISDFLVKIDNPEHRAQLEDVFNWIKEEFPNLNSKIAWNQPMFTDHDTFIIGFSVAKNNFAVSPEAVVITRFSEAIKAAGYTNTANLIRFPWDKPVNYDLLKDLIEFNISDKADCETFWRK</sequence>
<accession>A0A1S7FSA9</accession>